<accession>G6AK18</accession>
<reference evidence="1 2" key="1">
    <citation type="submission" date="2011-10" db="EMBL/GenBank/DDBJ databases">
        <title>The Genome Sequence of Prevotella histicola F0411.</title>
        <authorList>
            <consortium name="The Broad Institute Genome Sequencing Platform"/>
            <person name="Earl A."/>
            <person name="Ward D."/>
            <person name="Feldgarden M."/>
            <person name="Gevers D."/>
            <person name="Izard J."/>
            <person name="Ganesan A."/>
            <person name="Blanton J.M."/>
            <person name="Baranova O.V."/>
            <person name="Tanner A.C."/>
            <person name="Mathney J.M.J."/>
            <person name="Dewhirst F.E."/>
            <person name="Young S.K."/>
            <person name="Zeng Q."/>
            <person name="Gargeya S."/>
            <person name="Fitzgerald M."/>
            <person name="Haas B."/>
            <person name="Abouelleil A."/>
            <person name="Alvarado L."/>
            <person name="Arachchi H.M."/>
            <person name="Berlin A."/>
            <person name="Brown A."/>
            <person name="Chapman S.B."/>
            <person name="Chen Z."/>
            <person name="Dunbar C."/>
            <person name="Freedman E."/>
            <person name="Gearin G."/>
            <person name="Gellesch M."/>
            <person name="Goldberg J."/>
            <person name="Griggs A."/>
            <person name="Gujja S."/>
            <person name="Heiman D."/>
            <person name="Howarth C."/>
            <person name="Larson L."/>
            <person name="Lui A."/>
            <person name="MacDonald P.J.P."/>
            <person name="Montmayeur A."/>
            <person name="Murphy C."/>
            <person name="Neiman D."/>
            <person name="Pearson M."/>
            <person name="Priest M."/>
            <person name="Roberts A."/>
            <person name="Saif S."/>
            <person name="Shea T."/>
            <person name="Shenoy N."/>
            <person name="Sisk P."/>
            <person name="Stolte C."/>
            <person name="Sykes S."/>
            <person name="Wortman J."/>
            <person name="Nusbaum C."/>
            <person name="Birren B."/>
        </authorList>
    </citation>
    <scope>NUCLEOTIDE SEQUENCE [LARGE SCALE GENOMIC DNA]</scope>
    <source>
        <strain evidence="1 2">F0411</strain>
    </source>
</reference>
<dbReference type="AlphaFoldDB" id="G6AK18"/>
<comment type="caution">
    <text evidence="1">The sequence shown here is derived from an EMBL/GenBank/DDBJ whole genome shotgun (WGS) entry which is preliminary data.</text>
</comment>
<keyword evidence="2" id="KW-1185">Reference proteome</keyword>
<dbReference type="EMBL" id="AFXP01000029">
    <property type="protein sequence ID" value="EHG14976.1"/>
    <property type="molecule type" value="Genomic_DNA"/>
</dbReference>
<proteinExistence type="predicted"/>
<name>G6AK18_9BACT</name>
<dbReference type="HOGENOM" id="CLU_214635_0_0_10"/>
<evidence type="ECO:0000313" key="2">
    <source>
        <dbReference type="Proteomes" id="UP000004597"/>
    </source>
</evidence>
<sequence length="41" mass="4533">MENKEQRPLFLGFSSQKGGVGKSTLAEIVSSILYYEQGINL</sequence>
<organism evidence="1 2">
    <name type="scientific">Prevotella histicola F0411</name>
    <dbReference type="NCBI Taxonomy" id="857291"/>
    <lineage>
        <taxon>Bacteria</taxon>
        <taxon>Pseudomonadati</taxon>
        <taxon>Bacteroidota</taxon>
        <taxon>Bacteroidia</taxon>
        <taxon>Bacteroidales</taxon>
        <taxon>Prevotellaceae</taxon>
        <taxon>Prevotella</taxon>
    </lineage>
</organism>
<feature type="non-terminal residue" evidence="1">
    <location>
        <position position="41"/>
    </location>
</feature>
<dbReference type="Proteomes" id="UP000004597">
    <property type="component" value="Unassembled WGS sequence"/>
</dbReference>
<evidence type="ECO:0008006" key="3">
    <source>
        <dbReference type="Google" id="ProtNLM"/>
    </source>
</evidence>
<evidence type="ECO:0000313" key="1">
    <source>
        <dbReference type="EMBL" id="EHG14976.1"/>
    </source>
</evidence>
<dbReference type="InterPro" id="IPR027417">
    <property type="entry name" value="P-loop_NTPase"/>
</dbReference>
<dbReference type="SUPFAM" id="SSF52540">
    <property type="entry name" value="P-loop containing nucleoside triphosphate hydrolases"/>
    <property type="match status" value="1"/>
</dbReference>
<protein>
    <recommendedName>
        <fullName evidence="3">CobQ/CobB/MinD/ParA nucleotide binding domain-containing protein</fullName>
    </recommendedName>
</protein>
<gene>
    <name evidence="1" type="ORF">HMPREF9138_02443</name>
</gene>